<dbReference type="Pfam" id="PF01582">
    <property type="entry name" value="TIR"/>
    <property type="match status" value="1"/>
</dbReference>
<gene>
    <name evidence="8" type="ORF">FSP39_017570</name>
</gene>
<evidence type="ECO:0000256" key="2">
    <source>
        <dbReference type="ARBA" id="ARBA00022614"/>
    </source>
</evidence>
<dbReference type="AlphaFoldDB" id="A0AA88Y802"/>
<dbReference type="Gene3D" id="3.80.10.10">
    <property type="entry name" value="Ribonuclease Inhibitor"/>
    <property type="match status" value="2"/>
</dbReference>
<sequence length="760" mass="87873">MAYFCLYILLHGHSTVASIVNGYFLWKEEGQPIKRDVLCPESCRLEGNQDIVRRCCACQSKPVWELTSSSVLSPLDFERIDIPGKNRIEYDGRIDNETFLTFEHRGAFLTELPENMCDFSSNFVVIDVAYNSISQIYNIECLWRLDTLDLSYNKLTILANETFLNMSNLRILDVSHNNIKSMEPGFFHGTSRSIYKVNLSFNHFNKMDVSNVIYPNATFCSLNYSNAIFGDFTNDFKISLKEHERIGCGDVVFDNCLLLRTHLNAIFSLIQNQFTDIFKYNILGNFTYNNVFIPCDCTIGEAMARAGFIDFYHMYHKNELGDYKCRSPERMKGIDLTDVHDYQTLDQFICVRSTYCPENCTCFEQPSQNRFVVNCSYQSYSDLPSRLPVTKYPYYLDLTSNHIKHIRNRTYTHQISHLLLDGNEVQNLDSAFLGSLSSIQMLTLKAHDLLSLPKAIEKVSANKIIFGQNSIPCDCDSEWIARWRIYSKAKSRDNPMFCRNNIIGIKHVEEIMNYLDCSKHVTYYQIPVLVTLLLLLASISVTIFIFKEELRILKCRISKSRRKSVRNGIKYDVFISFDENSLETRNFVVRHLRTYLINEGYSLIVPCIQLSFGDSREKETESMMKETRCVIIVLTNGYGKNDNSPWTTFEYNRALKMYFEFSDSNIILVNFEGLNISNTSLPYLKALKTVNGCLHVTDRKRSIYACVKVDGRRTDGRTDRRTSSIYRPELLCNPAKNVKCCLKKCNLGILRVKYAIDCNF</sequence>
<reference evidence="8" key="1">
    <citation type="submission" date="2019-08" db="EMBL/GenBank/DDBJ databases">
        <title>The improved chromosome-level genome for the pearl oyster Pinctada fucata martensii using PacBio sequencing and Hi-C.</title>
        <authorList>
            <person name="Zheng Z."/>
        </authorList>
    </citation>
    <scope>NUCLEOTIDE SEQUENCE</scope>
    <source>
        <strain evidence="8">ZZ-2019</strain>
        <tissue evidence="8">Adductor muscle</tissue>
    </source>
</reference>
<dbReference type="PANTHER" id="PTHR24369:SF216">
    <property type="entry name" value="CD180 MOLECULE"/>
    <property type="match status" value="1"/>
</dbReference>
<comment type="similarity">
    <text evidence="1">Belongs to the Toll-like receptor family.</text>
</comment>
<dbReference type="EMBL" id="VSWD01000010">
    <property type="protein sequence ID" value="KAK3091156.1"/>
    <property type="molecule type" value="Genomic_DNA"/>
</dbReference>
<feature type="domain" description="TIR" evidence="6">
    <location>
        <begin position="569"/>
        <end position="711"/>
    </location>
</feature>
<dbReference type="Gene3D" id="3.40.50.10140">
    <property type="entry name" value="Toll/interleukin-1 receptor homology (TIR) domain"/>
    <property type="match status" value="1"/>
</dbReference>
<evidence type="ECO:0000259" key="7">
    <source>
        <dbReference type="PROSITE" id="PS50206"/>
    </source>
</evidence>
<feature type="signal peptide" evidence="5">
    <location>
        <begin position="1"/>
        <end position="17"/>
    </location>
</feature>
<accession>A0AA88Y802</accession>
<dbReference type="PROSITE" id="PS50104">
    <property type="entry name" value="TIR"/>
    <property type="match status" value="1"/>
</dbReference>
<evidence type="ECO:0000259" key="6">
    <source>
        <dbReference type="PROSITE" id="PS50104"/>
    </source>
</evidence>
<dbReference type="GO" id="GO:0007165">
    <property type="term" value="P:signal transduction"/>
    <property type="evidence" value="ECO:0007669"/>
    <property type="project" value="InterPro"/>
</dbReference>
<dbReference type="PANTHER" id="PTHR24369">
    <property type="entry name" value="ANTIGEN BSP, PUTATIVE-RELATED"/>
    <property type="match status" value="1"/>
</dbReference>
<evidence type="ECO:0008006" key="10">
    <source>
        <dbReference type="Google" id="ProtNLM"/>
    </source>
</evidence>
<keyword evidence="4" id="KW-0812">Transmembrane</keyword>
<organism evidence="8 9">
    <name type="scientific">Pinctada imbricata</name>
    <name type="common">Atlantic pearl-oyster</name>
    <name type="synonym">Pinctada martensii</name>
    <dbReference type="NCBI Taxonomy" id="66713"/>
    <lineage>
        <taxon>Eukaryota</taxon>
        <taxon>Metazoa</taxon>
        <taxon>Spiralia</taxon>
        <taxon>Lophotrochozoa</taxon>
        <taxon>Mollusca</taxon>
        <taxon>Bivalvia</taxon>
        <taxon>Autobranchia</taxon>
        <taxon>Pteriomorphia</taxon>
        <taxon>Pterioida</taxon>
        <taxon>Pterioidea</taxon>
        <taxon>Pteriidae</taxon>
        <taxon>Pinctada</taxon>
    </lineage>
</organism>
<keyword evidence="2" id="KW-0433">Leucine-rich repeat</keyword>
<evidence type="ECO:0000313" key="8">
    <source>
        <dbReference type="EMBL" id="KAK3091156.1"/>
    </source>
</evidence>
<evidence type="ECO:0000256" key="5">
    <source>
        <dbReference type="SAM" id="SignalP"/>
    </source>
</evidence>
<keyword evidence="4" id="KW-1133">Transmembrane helix</keyword>
<evidence type="ECO:0000256" key="1">
    <source>
        <dbReference type="ARBA" id="ARBA00009634"/>
    </source>
</evidence>
<dbReference type="InterPro" id="IPR035897">
    <property type="entry name" value="Toll_tir_struct_dom_sf"/>
</dbReference>
<dbReference type="GO" id="GO:0005886">
    <property type="term" value="C:plasma membrane"/>
    <property type="evidence" value="ECO:0007669"/>
    <property type="project" value="TreeGrafter"/>
</dbReference>
<dbReference type="InterPro" id="IPR001763">
    <property type="entry name" value="Rhodanese-like_dom"/>
</dbReference>
<proteinExistence type="inferred from homology"/>
<dbReference type="Proteomes" id="UP001186944">
    <property type="component" value="Unassembled WGS sequence"/>
</dbReference>
<name>A0AA88Y802_PINIB</name>
<evidence type="ECO:0000313" key="9">
    <source>
        <dbReference type="Proteomes" id="UP001186944"/>
    </source>
</evidence>
<dbReference type="InterPro" id="IPR001611">
    <property type="entry name" value="Leu-rich_rpt"/>
</dbReference>
<keyword evidence="9" id="KW-1185">Reference proteome</keyword>
<dbReference type="InterPro" id="IPR032675">
    <property type="entry name" value="LRR_dom_sf"/>
</dbReference>
<keyword evidence="3" id="KW-0677">Repeat</keyword>
<dbReference type="InterPro" id="IPR003591">
    <property type="entry name" value="Leu-rich_rpt_typical-subtyp"/>
</dbReference>
<dbReference type="InterPro" id="IPR050541">
    <property type="entry name" value="LRR_TM_domain-containing"/>
</dbReference>
<dbReference type="SMART" id="SM00369">
    <property type="entry name" value="LRR_TYP"/>
    <property type="match status" value="2"/>
</dbReference>
<comment type="caution">
    <text evidence="8">The sequence shown here is derived from an EMBL/GenBank/DDBJ whole genome shotgun (WGS) entry which is preliminary data.</text>
</comment>
<evidence type="ECO:0000256" key="4">
    <source>
        <dbReference type="SAM" id="Phobius"/>
    </source>
</evidence>
<keyword evidence="4" id="KW-0472">Membrane</keyword>
<dbReference type="Pfam" id="PF13855">
    <property type="entry name" value="LRR_8"/>
    <property type="match status" value="1"/>
</dbReference>
<feature type="transmembrane region" description="Helical" evidence="4">
    <location>
        <begin position="523"/>
        <end position="546"/>
    </location>
</feature>
<keyword evidence="5" id="KW-0732">Signal</keyword>
<dbReference type="PROSITE" id="PS50206">
    <property type="entry name" value="RHODANESE_3"/>
    <property type="match status" value="1"/>
</dbReference>
<feature type="chain" id="PRO_5041678725" description="TIR domain-containing protein" evidence="5">
    <location>
        <begin position="18"/>
        <end position="760"/>
    </location>
</feature>
<evidence type="ECO:0000256" key="3">
    <source>
        <dbReference type="ARBA" id="ARBA00022737"/>
    </source>
</evidence>
<dbReference type="InterPro" id="IPR000157">
    <property type="entry name" value="TIR_dom"/>
</dbReference>
<feature type="domain" description="Rhodanese" evidence="7">
    <location>
        <begin position="2"/>
        <end position="35"/>
    </location>
</feature>
<protein>
    <recommendedName>
        <fullName evidence="10">TIR domain-containing protein</fullName>
    </recommendedName>
</protein>
<dbReference type="SUPFAM" id="SSF52200">
    <property type="entry name" value="Toll/Interleukin receptor TIR domain"/>
    <property type="match status" value="1"/>
</dbReference>
<dbReference type="SUPFAM" id="SSF52058">
    <property type="entry name" value="L domain-like"/>
    <property type="match status" value="1"/>
</dbReference>
<dbReference type="PROSITE" id="PS51450">
    <property type="entry name" value="LRR"/>
    <property type="match status" value="2"/>
</dbReference>